<name>A0A6C0EG38_9ZZZZ</name>
<keyword evidence="1" id="KW-0472">Membrane</keyword>
<feature type="transmembrane region" description="Helical" evidence="1">
    <location>
        <begin position="7"/>
        <end position="29"/>
    </location>
</feature>
<dbReference type="AlphaFoldDB" id="A0A6C0EG38"/>
<evidence type="ECO:0008006" key="3">
    <source>
        <dbReference type="Google" id="ProtNLM"/>
    </source>
</evidence>
<organism evidence="2">
    <name type="scientific">viral metagenome</name>
    <dbReference type="NCBI Taxonomy" id="1070528"/>
    <lineage>
        <taxon>unclassified sequences</taxon>
        <taxon>metagenomes</taxon>
        <taxon>organismal metagenomes</taxon>
    </lineage>
</organism>
<keyword evidence="1" id="KW-1133">Transmembrane helix</keyword>
<feature type="transmembrane region" description="Helical" evidence="1">
    <location>
        <begin position="91"/>
        <end position="108"/>
    </location>
</feature>
<accession>A0A6C0EG38</accession>
<dbReference type="EMBL" id="MN739824">
    <property type="protein sequence ID" value="QHT27561.1"/>
    <property type="molecule type" value="Genomic_DNA"/>
</dbReference>
<sequence>MSSFKKFLTIEVLITIITGALLILFIDLYGRTNKHMYLILSIFFTIIYLFFIYKMANKNFDTMTVNLSAKVLPMILLTIIGVSFLKKKFNFYTILGILLILIGSIVISL</sequence>
<dbReference type="InterPro" id="IPR037185">
    <property type="entry name" value="EmrE-like"/>
</dbReference>
<protein>
    <recommendedName>
        <fullName evidence="3">EamA domain-containing protein</fullName>
    </recommendedName>
</protein>
<dbReference type="SUPFAM" id="SSF103481">
    <property type="entry name" value="Multidrug resistance efflux transporter EmrE"/>
    <property type="match status" value="1"/>
</dbReference>
<feature type="transmembrane region" description="Helical" evidence="1">
    <location>
        <begin position="65"/>
        <end position="85"/>
    </location>
</feature>
<dbReference type="Gene3D" id="1.10.3730.20">
    <property type="match status" value="1"/>
</dbReference>
<evidence type="ECO:0000313" key="2">
    <source>
        <dbReference type="EMBL" id="QHT27561.1"/>
    </source>
</evidence>
<feature type="transmembrane region" description="Helical" evidence="1">
    <location>
        <begin position="35"/>
        <end position="53"/>
    </location>
</feature>
<reference evidence="2" key="1">
    <citation type="journal article" date="2020" name="Nature">
        <title>Giant virus diversity and host interactions through global metagenomics.</title>
        <authorList>
            <person name="Schulz F."/>
            <person name="Roux S."/>
            <person name="Paez-Espino D."/>
            <person name="Jungbluth S."/>
            <person name="Walsh D.A."/>
            <person name="Denef V.J."/>
            <person name="McMahon K.D."/>
            <person name="Konstantinidis K.T."/>
            <person name="Eloe-Fadrosh E.A."/>
            <person name="Kyrpides N.C."/>
            <person name="Woyke T."/>
        </authorList>
    </citation>
    <scope>NUCLEOTIDE SEQUENCE</scope>
    <source>
        <strain evidence="2">GVMAG-M-3300023179-33</strain>
    </source>
</reference>
<keyword evidence="1" id="KW-0812">Transmembrane</keyword>
<evidence type="ECO:0000256" key="1">
    <source>
        <dbReference type="SAM" id="Phobius"/>
    </source>
</evidence>
<proteinExistence type="predicted"/>